<dbReference type="Proteomes" id="UP000256321">
    <property type="component" value="Unassembled WGS sequence"/>
</dbReference>
<name>A0A3D8HJP7_9BACT</name>
<evidence type="ECO:0000313" key="2">
    <source>
        <dbReference type="EMBL" id="RDU50807.1"/>
    </source>
</evidence>
<dbReference type="GO" id="GO:0016491">
    <property type="term" value="F:oxidoreductase activity"/>
    <property type="evidence" value="ECO:0007669"/>
    <property type="project" value="InterPro"/>
</dbReference>
<dbReference type="EMBL" id="JACRTI010000003">
    <property type="protein sequence ID" value="MBC8600506.1"/>
    <property type="molecule type" value="Genomic_DNA"/>
</dbReference>
<dbReference type="InterPro" id="IPR050627">
    <property type="entry name" value="Nitroreductase/BluB"/>
</dbReference>
<evidence type="ECO:0000313" key="1">
    <source>
        <dbReference type="EMBL" id="MBC8600506.1"/>
    </source>
</evidence>
<dbReference type="Gene3D" id="3.40.109.30">
    <property type="entry name" value="putative nitroreductase (tm1586), domain 2"/>
    <property type="match status" value="1"/>
</dbReference>
<dbReference type="PANTHER" id="PTHR23026:SF123">
    <property type="entry name" value="NAD(P)H NITROREDUCTASE RV3131-RELATED"/>
    <property type="match status" value="1"/>
</dbReference>
<evidence type="ECO:0000313" key="3">
    <source>
        <dbReference type="Proteomes" id="UP000256321"/>
    </source>
</evidence>
<dbReference type="NCBIfam" id="NF047509">
    <property type="entry name" value="Rv3131_FMN_oxido"/>
    <property type="match status" value="1"/>
</dbReference>
<sequence length="330" mass="36737">MNTMNTDYLQLVELATRAPSGHNTQPWLFRIGEKEITILPDLTKELPVVDNDRRELYISLGCATENLCIAASVSGYQTEASIEAPAEQPAAIHISLEKSADVLPSPLYPAIKKRQTNRSVYNGQVVPEKSLEALTAIATESGIRFHLWKNGSEEFNTLKALISKGNDSQMNDPAFKEELQAWMRYNKKHSEATRNGLSYAVFGAPNLPAFLSKAIMGSFLNSSTQNKGDRKKIASSSHLVLFTVPNNTVGEWIGLGRTLQRFLLTATQENIAAAFLNQPCEVKELAEEIRQELPIDKEYPVLLLRIGYAKEVAYSLRQNIKEVITEGNKK</sequence>
<protein>
    <submittedName>
        <fullName evidence="1 2">Nitroreductase</fullName>
    </submittedName>
</protein>
<dbReference type="SUPFAM" id="SSF55469">
    <property type="entry name" value="FMN-dependent nitroreductase-like"/>
    <property type="match status" value="2"/>
</dbReference>
<keyword evidence="4" id="KW-1185">Reference proteome</keyword>
<reference evidence="1 4" key="2">
    <citation type="submission" date="2020-08" db="EMBL/GenBank/DDBJ databases">
        <title>Genome public.</title>
        <authorList>
            <person name="Liu C."/>
            <person name="Sun Q."/>
        </authorList>
    </citation>
    <scope>NUCLEOTIDE SEQUENCE [LARGE SCALE GENOMIC DNA]</scope>
    <source>
        <strain evidence="1 4">426_9</strain>
    </source>
</reference>
<comment type="caution">
    <text evidence="2">The sequence shown here is derived from an EMBL/GenBank/DDBJ whole genome shotgun (WGS) entry which is preliminary data.</text>
</comment>
<gene>
    <name evidence="2" type="ORF">DWU89_02110</name>
    <name evidence="1" type="ORF">H8784_02080</name>
</gene>
<dbReference type="Proteomes" id="UP000629596">
    <property type="component" value="Unassembled WGS sequence"/>
</dbReference>
<dbReference type="EMBL" id="QREV01000003">
    <property type="protein sequence ID" value="RDU50807.1"/>
    <property type="molecule type" value="Genomic_DNA"/>
</dbReference>
<reference evidence="2 3" key="1">
    <citation type="submission" date="2018-07" db="EMBL/GenBank/DDBJ databases">
        <title>Parabacteroides acidifaciens nov. sp., isolated from human feces.</title>
        <authorList>
            <person name="Wang Y.J."/>
        </authorList>
    </citation>
    <scope>NUCLEOTIDE SEQUENCE [LARGE SCALE GENOMIC DNA]</scope>
    <source>
        <strain evidence="2 3">426-9</strain>
    </source>
</reference>
<accession>A0A3D8HJP7</accession>
<dbReference type="PANTHER" id="PTHR23026">
    <property type="entry name" value="NADPH NITROREDUCTASE"/>
    <property type="match status" value="1"/>
</dbReference>
<evidence type="ECO:0000313" key="4">
    <source>
        <dbReference type="Proteomes" id="UP000629596"/>
    </source>
</evidence>
<dbReference type="InterPro" id="IPR000415">
    <property type="entry name" value="Nitroreductase-like"/>
</dbReference>
<dbReference type="Gene3D" id="3.40.109.10">
    <property type="entry name" value="NADH Oxidase"/>
    <property type="match status" value="1"/>
</dbReference>
<proteinExistence type="predicted"/>
<organism evidence="2 3">
    <name type="scientific">Parabacteroides acidifaciens</name>
    <dbReference type="NCBI Taxonomy" id="2290935"/>
    <lineage>
        <taxon>Bacteria</taxon>
        <taxon>Pseudomonadati</taxon>
        <taxon>Bacteroidota</taxon>
        <taxon>Bacteroidia</taxon>
        <taxon>Bacteroidales</taxon>
        <taxon>Tannerellaceae</taxon>
        <taxon>Parabacteroides</taxon>
    </lineage>
</organism>
<dbReference type="AlphaFoldDB" id="A0A3D8HJP7"/>